<keyword evidence="2" id="KW-1133">Transmembrane helix</keyword>
<evidence type="ECO:0000256" key="1">
    <source>
        <dbReference type="SAM" id="MobiDB-lite"/>
    </source>
</evidence>
<evidence type="ECO:0000313" key="4">
    <source>
        <dbReference type="EMBL" id="MFC3639668.1"/>
    </source>
</evidence>
<feature type="transmembrane region" description="Helical" evidence="2">
    <location>
        <begin position="151"/>
        <end position="173"/>
    </location>
</feature>
<keyword evidence="2" id="KW-0472">Membrane</keyword>
<feature type="transmembrane region" description="Helical" evidence="2">
    <location>
        <begin position="185"/>
        <end position="206"/>
    </location>
</feature>
<protein>
    <submittedName>
        <fullName evidence="4">GGDEF domain-containing protein</fullName>
    </submittedName>
</protein>
<keyword evidence="5" id="KW-1185">Reference proteome</keyword>
<feature type="transmembrane region" description="Helical" evidence="2">
    <location>
        <begin position="92"/>
        <end position="110"/>
    </location>
</feature>
<accession>A0ABV7UMB9</accession>
<feature type="domain" description="GGDEF" evidence="3">
    <location>
        <begin position="209"/>
        <end position="376"/>
    </location>
</feature>
<dbReference type="EMBL" id="JBHRYC010000098">
    <property type="protein sequence ID" value="MFC3639668.1"/>
    <property type="molecule type" value="Genomic_DNA"/>
</dbReference>
<keyword evidence="2" id="KW-0812">Transmembrane</keyword>
<dbReference type="InterPro" id="IPR000160">
    <property type="entry name" value="GGDEF_dom"/>
</dbReference>
<dbReference type="SMART" id="SM00267">
    <property type="entry name" value="GGDEF"/>
    <property type="match status" value="1"/>
</dbReference>
<name>A0ABV7UMB9_9HYPH</name>
<dbReference type="RefSeq" id="WP_191318774.1">
    <property type="nucleotide sequence ID" value="NZ_BNCG01000004.1"/>
</dbReference>
<proteinExistence type="predicted"/>
<dbReference type="Proteomes" id="UP001595704">
    <property type="component" value="Unassembled WGS sequence"/>
</dbReference>
<feature type="transmembrane region" description="Helical" evidence="2">
    <location>
        <begin position="116"/>
        <end position="139"/>
    </location>
</feature>
<feature type="transmembrane region" description="Helical" evidence="2">
    <location>
        <begin position="61"/>
        <end position="80"/>
    </location>
</feature>
<dbReference type="Gene3D" id="3.30.70.270">
    <property type="match status" value="1"/>
</dbReference>
<evidence type="ECO:0000256" key="2">
    <source>
        <dbReference type="SAM" id="Phobius"/>
    </source>
</evidence>
<reference evidence="5" key="1">
    <citation type="journal article" date="2019" name="Int. J. Syst. Evol. Microbiol.">
        <title>The Global Catalogue of Microorganisms (GCM) 10K type strain sequencing project: providing services to taxonomists for standard genome sequencing and annotation.</title>
        <authorList>
            <consortium name="The Broad Institute Genomics Platform"/>
            <consortium name="The Broad Institute Genome Sequencing Center for Infectious Disease"/>
            <person name="Wu L."/>
            <person name="Ma J."/>
        </authorList>
    </citation>
    <scope>NUCLEOTIDE SEQUENCE [LARGE SCALE GENOMIC DNA]</scope>
    <source>
        <strain evidence="5">KCTC 42282</strain>
    </source>
</reference>
<dbReference type="InterPro" id="IPR043128">
    <property type="entry name" value="Rev_trsase/Diguanyl_cyclase"/>
</dbReference>
<dbReference type="InterPro" id="IPR029787">
    <property type="entry name" value="Nucleotide_cyclase"/>
</dbReference>
<evidence type="ECO:0000313" key="5">
    <source>
        <dbReference type="Proteomes" id="UP001595704"/>
    </source>
</evidence>
<evidence type="ECO:0000259" key="3">
    <source>
        <dbReference type="SMART" id="SM00267"/>
    </source>
</evidence>
<comment type="caution">
    <text evidence="4">The sequence shown here is derived from an EMBL/GenBank/DDBJ whole genome shotgun (WGS) entry which is preliminary data.</text>
</comment>
<feature type="region of interest" description="Disordered" evidence="1">
    <location>
        <begin position="386"/>
        <end position="414"/>
    </location>
</feature>
<sequence length="414" mass="43701">MGLQFTTIISVSAVIACTQGVFLLGLWLMDRRVVTLMWWAAAFGAMTVGGSLAIWRAFDGPWLAGAGGGAVAIFAFGLVWQATRAFEGRSSVWAVAAGVALLWFGGAVTIGDDAEAQVLVASVVTLFAFFLLLALREIWRGRREALPSRKPLAIALGAATLCILLEIFAGLSSGGGHASDASLPIGVWLTLAATIAVSTAAALALGMTRERQQRARDVLSALDPQTGALNLGAFLGQAARLVSAQLKVRAPVTFVAVQLDQASEGGGIEGRVRAVHDRLIALSRVTDIVARIRPGAFAVLMPNIEPDEALPLIQRVLRESMNTGSHMVAAKWDALRARVSIVSSSEVGHDLRAMILAAEGTMEETRFATSDAYAIYRASRQEPGRRSVVDGVARPGSPGGPRELDAWPANVVLD</sequence>
<feature type="transmembrane region" description="Helical" evidence="2">
    <location>
        <begin position="6"/>
        <end position="29"/>
    </location>
</feature>
<gene>
    <name evidence="4" type="ORF">ACFONL_20205</name>
</gene>
<organism evidence="4 5">
    <name type="scientific">Camelimonas fluminis</name>
    <dbReference type="NCBI Taxonomy" id="1576911"/>
    <lineage>
        <taxon>Bacteria</taxon>
        <taxon>Pseudomonadati</taxon>
        <taxon>Pseudomonadota</taxon>
        <taxon>Alphaproteobacteria</taxon>
        <taxon>Hyphomicrobiales</taxon>
        <taxon>Chelatococcaceae</taxon>
        <taxon>Camelimonas</taxon>
    </lineage>
</organism>
<feature type="transmembrane region" description="Helical" evidence="2">
    <location>
        <begin position="36"/>
        <end position="55"/>
    </location>
</feature>
<dbReference type="SUPFAM" id="SSF55073">
    <property type="entry name" value="Nucleotide cyclase"/>
    <property type="match status" value="1"/>
</dbReference>